<dbReference type="InterPro" id="IPR052336">
    <property type="entry name" value="MlaD_Phospholipid_Transporter"/>
</dbReference>
<name>A0A076ENB3_RHOOP</name>
<evidence type="ECO:0000313" key="3">
    <source>
        <dbReference type="EMBL" id="AII04919.1"/>
    </source>
</evidence>
<protein>
    <submittedName>
        <fullName evidence="3">Mammalian cell entry protein</fullName>
    </submittedName>
</protein>
<gene>
    <name evidence="3" type="ORF">EP51_09985</name>
</gene>
<dbReference type="PANTHER" id="PTHR33371">
    <property type="entry name" value="INTERMEMBRANE PHOSPHOLIPID TRANSPORT SYSTEM BINDING PROTEIN MLAD-RELATED"/>
    <property type="match status" value="1"/>
</dbReference>
<dbReference type="Proteomes" id="UP000028488">
    <property type="component" value="Chromosome"/>
</dbReference>
<feature type="domain" description="Mce/MlaD" evidence="2">
    <location>
        <begin position="38"/>
        <end position="113"/>
    </location>
</feature>
<evidence type="ECO:0000256" key="1">
    <source>
        <dbReference type="SAM" id="MobiDB-lite"/>
    </source>
</evidence>
<proteinExistence type="predicted"/>
<dbReference type="InterPro" id="IPR003399">
    <property type="entry name" value="Mce/MlaD"/>
</dbReference>
<dbReference type="GO" id="GO:0005576">
    <property type="term" value="C:extracellular region"/>
    <property type="evidence" value="ECO:0007669"/>
    <property type="project" value="TreeGrafter"/>
</dbReference>
<dbReference type="EMBL" id="CP008947">
    <property type="protein sequence ID" value="AII04919.1"/>
    <property type="molecule type" value="Genomic_DNA"/>
</dbReference>
<evidence type="ECO:0000313" key="4">
    <source>
        <dbReference type="Proteomes" id="UP000028488"/>
    </source>
</evidence>
<sequence>MMTRHVVAQLVLFLVISIAAMLFGLRYVAGPDMFGSPIHLSARLDHAAGLAQGASVNYRGVGVGTISSVDVNPEGTGVVLGIELHPGTRVPAGSTAKITTENAIGIQALDIMPDGADPPYLADGDVVEVPEEGIPRSLDATLVESTNLVNSMDVTALSSLADTFGTAFGGTGPDLQNLLDGSAEIARTLETRTDALSTIVNEGMPLLDTADGLTAALPESASTARSVLEQLRAHDSALVDLLGRSPQTMASLDSLLSGNRDSLGALMANLVLPTRIVGDRTPSLDYGLTIMPGALPKIASIEKGGLADLLLVGTQGPMCVYDAPRRLVTDAEPSQPALDWTCQSQQYLEQRGAVNVPRPDDLGQENATRNGGVYGPPAADDPLVIEPPLTGHTPR</sequence>
<evidence type="ECO:0000259" key="2">
    <source>
        <dbReference type="Pfam" id="PF02470"/>
    </source>
</evidence>
<dbReference type="RefSeq" id="WP_128639108.1">
    <property type="nucleotide sequence ID" value="NZ_CP008947.1"/>
</dbReference>
<dbReference type="AlphaFoldDB" id="A0A076ENB3"/>
<organism evidence="3 4">
    <name type="scientific">Rhodococcus opacus</name>
    <name type="common">Nocardia opaca</name>
    <dbReference type="NCBI Taxonomy" id="37919"/>
    <lineage>
        <taxon>Bacteria</taxon>
        <taxon>Bacillati</taxon>
        <taxon>Actinomycetota</taxon>
        <taxon>Actinomycetes</taxon>
        <taxon>Mycobacteriales</taxon>
        <taxon>Nocardiaceae</taxon>
        <taxon>Rhodococcus</taxon>
    </lineage>
</organism>
<dbReference type="eggNOG" id="COG1463">
    <property type="taxonomic scope" value="Bacteria"/>
</dbReference>
<dbReference type="InterPro" id="IPR005693">
    <property type="entry name" value="Mce"/>
</dbReference>
<dbReference type="Pfam" id="PF02470">
    <property type="entry name" value="MlaD"/>
    <property type="match status" value="1"/>
</dbReference>
<dbReference type="NCBIfam" id="TIGR00996">
    <property type="entry name" value="Mtu_fam_mce"/>
    <property type="match status" value="1"/>
</dbReference>
<accession>A0A076ENB3</accession>
<dbReference type="PANTHER" id="PTHR33371:SF16">
    <property type="entry name" value="MCE-FAMILY PROTEIN MCE3F"/>
    <property type="match status" value="1"/>
</dbReference>
<feature type="region of interest" description="Disordered" evidence="1">
    <location>
        <begin position="355"/>
        <end position="395"/>
    </location>
</feature>
<reference evidence="3 4" key="1">
    <citation type="submission" date="2014-07" db="EMBL/GenBank/DDBJ databases">
        <title>Genome Sequence of Rhodococcus opacus Strain R7, a Biodegrader of Mono- and Polycyclic Aromatic Hydrocarbons.</title>
        <authorList>
            <person name="Di Gennaro P."/>
            <person name="Zampolli J."/>
            <person name="Presti I."/>
            <person name="Cappelletti M."/>
            <person name="D'Ursi P."/>
            <person name="Orro A."/>
            <person name="Mezzelani A."/>
            <person name="Milanesi L."/>
        </authorList>
    </citation>
    <scope>NUCLEOTIDE SEQUENCE [LARGE SCALE GENOMIC DNA]</scope>
    <source>
        <strain evidence="3 4">R7</strain>
    </source>
</reference>